<evidence type="ECO:0000256" key="1">
    <source>
        <dbReference type="SAM" id="MobiDB-lite"/>
    </source>
</evidence>
<name>A0A212JG84_9BACT</name>
<sequence>MPLRALRLAALSAMNFWIIIPQLPMDMSTRSASTALATRLAWAIIEKKLNSMWFSVTVRDQSRLRGLCAAARACQGRSVFVPARPQNNAGQRTQKNVHRKGAEPPGPRQGFEAENATSSLFFQDFF</sequence>
<dbReference type="EMBL" id="FLUP01000001">
    <property type="protein sequence ID" value="SBV98430.1"/>
    <property type="molecule type" value="Genomic_DNA"/>
</dbReference>
<feature type="region of interest" description="Disordered" evidence="1">
    <location>
        <begin position="83"/>
        <end position="113"/>
    </location>
</feature>
<reference evidence="2" key="1">
    <citation type="submission" date="2016-04" db="EMBL/GenBank/DDBJ databases">
        <authorList>
            <person name="Evans L.H."/>
            <person name="Alamgir A."/>
            <person name="Owens N."/>
            <person name="Weber N.D."/>
            <person name="Virtaneva K."/>
            <person name="Barbian K."/>
            <person name="Babar A."/>
            <person name="Rosenke K."/>
        </authorList>
    </citation>
    <scope>NUCLEOTIDE SEQUENCE</scope>
    <source>
        <strain evidence="2">92-2</strain>
    </source>
</reference>
<feature type="compositionally biased region" description="Polar residues" evidence="1">
    <location>
        <begin position="85"/>
        <end position="94"/>
    </location>
</feature>
<accession>A0A212JG84</accession>
<gene>
    <name evidence="2" type="ORF">KM92DES2_11055</name>
</gene>
<organism evidence="2">
    <name type="scientific">uncultured Desulfovibrio sp</name>
    <dbReference type="NCBI Taxonomy" id="167968"/>
    <lineage>
        <taxon>Bacteria</taxon>
        <taxon>Pseudomonadati</taxon>
        <taxon>Thermodesulfobacteriota</taxon>
        <taxon>Desulfovibrionia</taxon>
        <taxon>Desulfovibrionales</taxon>
        <taxon>Desulfovibrionaceae</taxon>
        <taxon>Desulfovibrio</taxon>
        <taxon>environmental samples</taxon>
    </lineage>
</organism>
<dbReference type="AlphaFoldDB" id="A0A212JG84"/>
<evidence type="ECO:0000313" key="2">
    <source>
        <dbReference type="EMBL" id="SBV98430.1"/>
    </source>
</evidence>
<protein>
    <submittedName>
        <fullName evidence="2">Uncharacterized protein</fullName>
    </submittedName>
</protein>
<proteinExistence type="predicted"/>